<evidence type="ECO:0000256" key="2">
    <source>
        <dbReference type="ARBA" id="ARBA00023134"/>
    </source>
</evidence>
<gene>
    <name evidence="5" type="ORF">cyc_03717</name>
</gene>
<dbReference type="Gene3D" id="3.40.50.300">
    <property type="entry name" value="P-loop containing nucleotide triphosphate hydrolases"/>
    <property type="match status" value="1"/>
</dbReference>
<evidence type="ECO:0000256" key="3">
    <source>
        <dbReference type="SAM" id="MobiDB-lite"/>
    </source>
</evidence>
<feature type="compositionally biased region" description="Basic and acidic residues" evidence="3">
    <location>
        <begin position="59"/>
        <end position="70"/>
    </location>
</feature>
<evidence type="ECO:0000259" key="4">
    <source>
        <dbReference type="Pfam" id="PF01926"/>
    </source>
</evidence>
<dbReference type="GO" id="GO:0032543">
    <property type="term" value="P:mitochondrial translation"/>
    <property type="evidence" value="ECO:0007669"/>
    <property type="project" value="TreeGrafter"/>
</dbReference>
<feature type="region of interest" description="Disordered" evidence="3">
    <location>
        <begin position="543"/>
        <end position="572"/>
    </location>
</feature>
<accession>A0A1D3CXB7</accession>
<evidence type="ECO:0000256" key="1">
    <source>
        <dbReference type="ARBA" id="ARBA00022741"/>
    </source>
</evidence>
<dbReference type="InParanoid" id="A0A1D3CXB7"/>
<protein>
    <submittedName>
        <fullName evidence="5">GTP-binding conserved hypothetical domain-containing protein</fullName>
    </submittedName>
</protein>
<dbReference type="PANTHER" id="PTHR45782">
    <property type="entry name" value="MITOCHONDRIAL RIBOSOME-ASSOCIATED GTPASE 1"/>
    <property type="match status" value="1"/>
</dbReference>
<proteinExistence type="predicted"/>
<keyword evidence="2" id="KW-0342">GTP-binding</keyword>
<dbReference type="InterPro" id="IPR006073">
    <property type="entry name" value="GTP-bd"/>
</dbReference>
<reference evidence="5 6" key="1">
    <citation type="journal article" date="2016" name="BMC Genomics">
        <title>Comparative genomics reveals Cyclospora cayetanensis possesses coccidia-like metabolism and invasion components but unique surface antigens.</title>
        <authorList>
            <person name="Liu S."/>
            <person name="Wang L."/>
            <person name="Zheng H."/>
            <person name="Xu Z."/>
            <person name="Roellig D.M."/>
            <person name="Li N."/>
            <person name="Frace M.A."/>
            <person name="Tang K."/>
            <person name="Arrowood M.J."/>
            <person name="Moss D.M."/>
            <person name="Zhang L."/>
            <person name="Feng Y."/>
            <person name="Xiao L."/>
        </authorList>
    </citation>
    <scope>NUCLEOTIDE SEQUENCE [LARGE SCALE GENOMIC DNA]</scope>
    <source>
        <strain evidence="5 6">CHN_HEN01</strain>
    </source>
</reference>
<feature type="domain" description="G" evidence="4">
    <location>
        <begin position="280"/>
        <end position="347"/>
    </location>
</feature>
<dbReference type="Proteomes" id="UP000095192">
    <property type="component" value="Unassembled WGS sequence"/>
</dbReference>
<evidence type="ECO:0000313" key="6">
    <source>
        <dbReference type="Proteomes" id="UP000095192"/>
    </source>
</evidence>
<dbReference type="GO" id="GO:0005739">
    <property type="term" value="C:mitochondrion"/>
    <property type="evidence" value="ECO:0007669"/>
    <property type="project" value="TreeGrafter"/>
</dbReference>
<dbReference type="AlphaFoldDB" id="A0A1D3CXB7"/>
<dbReference type="PANTHER" id="PTHR45782:SF4">
    <property type="entry name" value="MITOCHONDRIAL RIBOSOME-ASSOCIATED GTPASE 1"/>
    <property type="match status" value="1"/>
</dbReference>
<organism evidence="5 6">
    <name type="scientific">Cyclospora cayetanensis</name>
    <dbReference type="NCBI Taxonomy" id="88456"/>
    <lineage>
        <taxon>Eukaryota</taxon>
        <taxon>Sar</taxon>
        <taxon>Alveolata</taxon>
        <taxon>Apicomplexa</taxon>
        <taxon>Conoidasida</taxon>
        <taxon>Coccidia</taxon>
        <taxon>Eucoccidiorida</taxon>
        <taxon>Eimeriorina</taxon>
        <taxon>Eimeriidae</taxon>
        <taxon>Cyclospora</taxon>
    </lineage>
</organism>
<dbReference type="GO" id="GO:0003924">
    <property type="term" value="F:GTPase activity"/>
    <property type="evidence" value="ECO:0007669"/>
    <property type="project" value="TreeGrafter"/>
</dbReference>
<dbReference type="VEuPathDB" id="ToxoDB:cyc_03717"/>
<dbReference type="Pfam" id="PF01926">
    <property type="entry name" value="MMR_HSR1"/>
    <property type="match status" value="1"/>
</dbReference>
<keyword evidence="1" id="KW-0547">Nucleotide-binding</keyword>
<dbReference type="VEuPathDB" id="ToxoDB:LOC34620367"/>
<dbReference type="GO" id="GO:0005525">
    <property type="term" value="F:GTP binding"/>
    <property type="evidence" value="ECO:0007669"/>
    <property type="project" value="UniProtKB-KW"/>
</dbReference>
<comment type="caution">
    <text evidence="5">The sequence shown here is derived from an EMBL/GenBank/DDBJ whole genome shotgun (WGS) entry which is preliminary data.</text>
</comment>
<dbReference type="InterPro" id="IPR027417">
    <property type="entry name" value="P-loop_NTPase"/>
</dbReference>
<evidence type="ECO:0000313" key="5">
    <source>
        <dbReference type="EMBL" id="OEH75836.1"/>
    </source>
</evidence>
<dbReference type="SUPFAM" id="SSF52540">
    <property type="entry name" value="P-loop containing nucleoside triphosphate hydrolases"/>
    <property type="match status" value="1"/>
</dbReference>
<name>A0A1D3CXB7_9EIME</name>
<sequence>MLRVAFCPDSTPHLGVQYSRYVFLHYPVVLMVTRAPLNVAYMPHNCRENNTTPVPSPSQKEHPISLREPEEPGTFPSFARRSLAPLIQATRRCDAIVEVRDARLPLLSRCNLRLLQLPIPKAVILTHADQASPVATRRWQLHFRRESREAAALQLHQELMRARRQLKDPGLFRALAGSCPLSPRLQYLFVDAREAASVIRMQKLLRSLVNRHRRYRRELENFRSCCNQAAVAAATAGPSVSVQYIAAAQAIADKKRKPLNTNPGQEHPTRATLRHRKPLRVLIVGVPNVGKSKIANCLVGKKVARSYRWPGVTQSVNIHRQPAILTRGEDPSRLFEVIDTPGFIPVHPGKSPGKRSPGWTQHEQLQKHLGTAKRQRQLDLELFFDFSHPRPSADELALLGAFHMLPHSCLFTVEEAAVALGDAFFRIKEQLPEATDISKVMTRYQLNPLHLNKETSGGVQLLLKHDEREVGTEALSAERNKYSIIRSCTSVQAESPWKNASLRRWTMRRHGERLSFVLNPQCSRESNTAHHIDENALDATASQRSLGGNRIRSLPNPKERRHGMGAQDGAEMQESTELLATGVEVPPQLLAPGWLEGW</sequence>
<dbReference type="EMBL" id="JROU02001615">
    <property type="protein sequence ID" value="OEH75836.1"/>
    <property type="molecule type" value="Genomic_DNA"/>
</dbReference>
<feature type="region of interest" description="Disordered" evidence="3">
    <location>
        <begin position="47"/>
        <end position="72"/>
    </location>
</feature>
<keyword evidence="6" id="KW-1185">Reference proteome</keyword>